<evidence type="ECO:0000313" key="1">
    <source>
        <dbReference type="EMBL" id="MBB3119954.1"/>
    </source>
</evidence>
<dbReference type="RefSeq" id="WP_183441759.1">
    <property type="nucleotide sequence ID" value="NZ_JACHXD010000008.1"/>
</dbReference>
<evidence type="ECO:0000313" key="2">
    <source>
        <dbReference type="Proteomes" id="UP000541535"/>
    </source>
</evidence>
<dbReference type="Proteomes" id="UP000541535">
    <property type="component" value="Unassembled WGS sequence"/>
</dbReference>
<keyword evidence="2" id="KW-1185">Reference proteome</keyword>
<dbReference type="AlphaFoldDB" id="A0A7W5BB82"/>
<organism evidence="1 2">
    <name type="scientific">Pseudoduganella violacea</name>
    <dbReference type="NCBI Taxonomy" id="1715466"/>
    <lineage>
        <taxon>Bacteria</taxon>
        <taxon>Pseudomonadati</taxon>
        <taxon>Pseudomonadota</taxon>
        <taxon>Betaproteobacteria</taxon>
        <taxon>Burkholderiales</taxon>
        <taxon>Oxalobacteraceae</taxon>
        <taxon>Telluria group</taxon>
        <taxon>Pseudoduganella</taxon>
    </lineage>
</organism>
<sequence length="134" mass="13849">MPLRQISFHILHAEPVLAAGLHALLDGQSGLRPGPLAGANVLLTDYDHALRQAGHVAARILLLTQRDSECALRRALDGGVHGYLLQSCSADVKGVLSKLDATARTHAVVVAAQRGLIAVCPPDSRPALGGSAGA</sequence>
<accession>A0A7W5BB82</accession>
<gene>
    <name evidence="1" type="ORF">FHS03_003013</name>
</gene>
<evidence type="ECO:0008006" key="3">
    <source>
        <dbReference type="Google" id="ProtNLM"/>
    </source>
</evidence>
<proteinExistence type="predicted"/>
<protein>
    <recommendedName>
        <fullName evidence="3">DNA-binding response regulator</fullName>
    </recommendedName>
</protein>
<dbReference type="EMBL" id="JACHXD010000008">
    <property type="protein sequence ID" value="MBB3119954.1"/>
    <property type="molecule type" value="Genomic_DNA"/>
</dbReference>
<comment type="caution">
    <text evidence="1">The sequence shown here is derived from an EMBL/GenBank/DDBJ whole genome shotgun (WGS) entry which is preliminary data.</text>
</comment>
<reference evidence="1 2" key="1">
    <citation type="submission" date="2020-08" db="EMBL/GenBank/DDBJ databases">
        <title>Genomic Encyclopedia of Type Strains, Phase III (KMG-III): the genomes of soil and plant-associated and newly described type strains.</title>
        <authorList>
            <person name="Whitman W."/>
        </authorList>
    </citation>
    <scope>NUCLEOTIDE SEQUENCE [LARGE SCALE GENOMIC DNA]</scope>
    <source>
        <strain evidence="1 2">CECT 8897</strain>
    </source>
</reference>
<name>A0A7W5BB82_9BURK</name>